<dbReference type="AlphaFoldDB" id="A0A0B7BTV7"/>
<proteinExistence type="predicted"/>
<name>A0A0B7BTV7_9EUPU</name>
<evidence type="ECO:0000256" key="1">
    <source>
        <dbReference type="SAM" id="SignalP"/>
    </source>
</evidence>
<feature type="non-terminal residue" evidence="2">
    <location>
        <position position="50"/>
    </location>
</feature>
<evidence type="ECO:0000313" key="2">
    <source>
        <dbReference type="EMBL" id="CEK96644.1"/>
    </source>
</evidence>
<sequence>MPFSFECCCIVMECLYILMTCISGSELNHNPRLPGSNSSALQFGSKFVPV</sequence>
<reference evidence="2" key="1">
    <citation type="submission" date="2014-12" db="EMBL/GenBank/DDBJ databases">
        <title>Insight into the proteome of Arion vulgaris.</title>
        <authorList>
            <person name="Aradska J."/>
            <person name="Bulat T."/>
            <person name="Smidak R."/>
            <person name="Sarate P."/>
            <person name="Gangsoo J."/>
            <person name="Sialana F."/>
            <person name="Bilban M."/>
            <person name="Lubec G."/>
        </authorList>
    </citation>
    <scope>NUCLEOTIDE SEQUENCE</scope>
    <source>
        <tissue evidence="2">Skin</tissue>
    </source>
</reference>
<keyword evidence="1" id="KW-0732">Signal</keyword>
<protein>
    <submittedName>
        <fullName evidence="2">Uncharacterized protein</fullName>
    </submittedName>
</protein>
<feature type="chain" id="PRO_5002113904" evidence="1">
    <location>
        <begin position="25"/>
        <end position="50"/>
    </location>
</feature>
<accession>A0A0B7BTV7</accession>
<organism evidence="2">
    <name type="scientific">Arion vulgaris</name>
    <dbReference type="NCBI Taxonomy" id="1028688"/>
    <lineage>
        <taxon>Eukaryota</taxon>
        <taxon>Metazoa</taxon>
        <taxon>Spiralia</taxon>
        <taxon>Lophotrochozoa</taxon>
        <taxon>Mollusca</taxon>
        <taxon>Gastropoda</taxon>
        <taxon>Heterobranchia</taxon>
        <taxon>Euthyneura</taxon>
        <taxon>Panpulmonata</taxon>
        <taxon>Eupulmonata</taxon>
        <taxon>Stylommatophora</taxon>
        <taxon>Helicina</taxon>
        <taxon>Arionoidea</taxon>
        <taxon>Arionidae</taxon>
        <taxon>Arion</taxon>
    </lineage>
</organism>
<feature type="signal peptide" evidence="1">
    <location>
        <begin position="1"/>
        <end position="24"/>
    </location>
</feature>
<dbReference type="EMBL" id="HACG01049779">
    <property type="protein sequence ID" value="CEK96644.1"/>
    <property type="molecule type" value="Transcribed_RNA"/>
</dbReference>
<gene>
    <name evidence="2" type="primary">ORF212869</name>
</gene>